<dbReference type="InterPro" id="IPR003680">
    <property type="entry name" value="Flavodoxin_fold"/>
</dbReference>
<dbReference type="GO" id="GO:0016655">
    <property type="term" value="F:oxidoreductase activity, acting on NAD(P)H, quinone or similar compound as acceptor"/>
    <property type="evidence" value="ECO:0007669"/>
    <property type="project" value="InterPro"/>
</dbReference>
<feature type="binding site" evidence="6">
    <location>
        <begin position="96"/>
        <end position="99"/>
    </location>
    <ligand>
        <name>FMN</name>
        <dbReference type="ChEBI" id="CHEBI:58210"/>
    </ligand>
</feature>
<accession>A0A1I7FB83</accession>
<comment type="function">
    <text evidence="6">Quinone reductase that provides resistance to thiol-specific stress caused by electrophilic quinones.</text>
</comment>
<evidence type="ECO:0000313" key="9">
    <source>
        <dbReference type="Proteomes" id="UP000199138"/>
    </source>
</evidence>
<keyword evidence="4 6" id="KW-0520">NAD</keyword>
<comment type="function">
    <text evidence="6">Also exhibits azoreductase activity. Catalyzes the reductive cleavage of the azo bond in aromatic azo compounds to the corresponding amines.</text>
</comment>
<name>A0A1I7FB83_9FLAO</name>
<evidence type="ECO:0000256" key="1">
    <source>
        <dbReference type="ARBA" id="ARBA00022630"/>
    </source>
</evidence>
<dbReference type="GO" id="GO:0010181">
    <property type="term" value="F:FMN binding"/>
    <property type="evidence" value="ECO:0007669"/>
    <property type="project" value="UniProtKB-UniRule"/>
</dbReference>
<comment type="similarity">
    <text evidence="6">Belongs to the azoreductase type 1 family.</text>
</comment>
<keyword evidence="2 6" id="KW-0288">FMN</keyword>
<dbReference type="PANTHER" id="PTHR43741">
    <property type="entry name" value="FMN-DEPENDENT NADH-AZOREDUCTASE 1"/>
    <property type="match status" value="1"/>
</dbReference>
<keyword evidence="3 6" id="KW-0560">Oxidoreductase</keyword>
<feature type="domain" description="Flavodoxin-like fold" evidence="7">
    <location>
        <begin position="3"/>
        <end position="199"/>
    </location>
</feature>
<evidence type="ECO:0000256" key="4">
    <source>
        <dbReference type="ARBA" id="ARBA00023027"/>
    </source>
</evidence>
<proteinExistence type="inferred from homology"/>
<dbReference type="EMBL" id="FPBK01000001">
    <property type="protein sequence ID" value="SFU33523.1"/>
    <property type="molecule type" value="Genomic_DNA"/>
</dbReference>
<feature type="binding site" evidence="6">
    <location>
        <position position="10"/>
    </location>
    <ligand>
        <name>FMN</name>
        <dbReference type="ChEBI" id="CHEBI:58210"/>
    </ligand>
</feature>
<evidence type="ECO:0000256" key="5">
    <source>
        <dbReference type="ARBA" id="ARBA00048542"/>
    </source>
</evidence>
<dbReference type="STRING" id="1224947.SAMN05216480_101822"/>
<dbReference type="GO" id="GO:0016652">
    <property type="term" value="F:oxidoreductase activity, acting on NAD(P)H as acceptor"/>
    <property type="evidence" value="ECO:0007669"/>
    <property type="project" value="UniProtKB-UniRule"/>
</dbReference>
<dbReference type="InterPro" id="IPR023048">
    <property type="entry name" value="NADH:quinone_OxRdtase_FMN_depd"/>
</dbReference>
<comment type="cofactor">
    <cofactor evidence="6">
        <name>FMN</name>
        <dbReference type="ChEBI" id="CHEBI:58210"/>
    </cofactor>
    <text evidence="6">Binds 1 FMN per subunit.</text>
</comment>
<feature type="binding site" evidence="6">
    <location>
        <begin position="16"/>
        <end position="18"/>
    </location>
    <ligand>
        <name>FMN</name>
        <dbReference type="ChEBI" id="CHEBI:58210"/>
    </ligand>
</feature>
<keyword evidence="9" id="KW-1185">Reference proteome</keyword>
<dbReference type="Gene3D" id="3.40.50.360">
    <property type="match status" value="1"/>
</dbReference>
<dbReference type="AlphaFoldDB" id="A0A1I7FB83"/>
<dbReference type="HAMAP" id="MF_01216">
    <property type="entry name" value="Azoreductase_type1"/>
    <property type="match status" value="1"/>
</dbReference>
<evidence type="ECO:0000256" key="2">
    <source>
        <dbReference type="ARBA" id="ARBA00022643"/>
    </source>
</evidence>
<dbReference type="EC" id="1.7.1.17" evidence="6"/>
<comment type="caution">
    <text evidence="6">Lacks conserved residue(s) required for the propagation of feature annotation.</text>
</comment>
<evidence type="ECO:0000256" key="3">
    <source>
        <dbReference type="ARBA" id="ARBA00023002"/>
    </source>
</evidence>
<comment type="subunit">
    <text evidence="6">Homodimer.</text>
</comment>
<reference evidence="8 9" key="1">
    <citation type="submission" date="2016-10" db="EMBL/GenBank/DDBJ databases">
        <authorList>
            <person name="de Groot N.N."/>
        </authorList>
    </citation>
    <scope>NUCLEOTIDE SEQUENCE [LARGE SCALE GENOMIC DNA]</scope>
    <source>
        <strain evidence="8 9">CGMCC 1.12333</strain>
    </source>
</reference>
<dbReference type="PANTHER" id="PTHR43741:SF4">
    <property type="entry name" value="FMN-DEPENDENT NADH:QUINONE OXIDOREDUCTASE"/>
    <property type="match status" value="1"/>
</dbReference>
<evidence type="ECO:0000256" key="6">
    <source>
        <dbReference type="HAMAP-Rule" id="MF_01216"/>
    </source>
</evidence>
<sequence length="202" mass="21897">MSTILKVTSSFRGEASASNQLSDAIVNQLKVKDATATVIERDLVKEEVPHLDLNILMSFVTPEADRSEEQQNIVNQSDEFIKEVMAADAIVIGVPMYNFTIPSVLKSWLDQIARAGVTFKYTAEGAVGLVEGKEVYLAIATGGIYSEGPAAAVDFTESYLKAVLGFMGMTNVTAFRAEGMNIPEFAEKAVPNALAKVEEYSF</sequence>
<evidence type="ECO:0000313" key="8">
    <source>
        <dbReference type="EMBL" id="SFU33523.1"/>
    </source>
</evidence>
<comment type="catalytic activity">
    <reaction evidence="6">
        <text>2 a quinone + NADH + H(+) = 2 a 1,4-benzosemiquinone + NAD(+)</text>
        <dbReference type="Rhea" id="RHEA:65952"/>
        <dbReference type="ChEBI" id="CHEBI:15378"/>
        <dbReference type="ChEBI" id="CHEBI:57540"/>
        <dbReference type="ChEBI" id="CHEBI:57945"/>
        <dbReference type="ChEBI" id="CHEBI:132124"/>
        <dbReference type="ChEBI" id="CHEBI:134225"/>
    </reaction>
</comment>
<gene>
    <name evidence="6" type="primary">azoR</name>
    <name evidence="8" type="ORF">SAMN05216480_101822</name>
</gene>
<organism evidence="8 9">
    <name type="scientific">Pustulibacterium marinum</name>
    <dbReference type="NCBI Taxonomy" id="1224947"/>
    <lineage>
        <taxon>Bacteria</taxon>
        <taxon>Pseudomonadati</taxon>
        <taxon>Bacteroidota</taxon>
        <taxon>Flavobacteriia</taxon>
        <taxon>Flavobacteriales</taxon>
        <taxon>Flavobacteriaceae</taxon>
        <taxon>Pustulibacterium</taxon>
    </lineage>
</organism>
<protein>
    <recommendedName>
        <fullName evidence="6">FMN dependent NADH:quinone oxidoreductase</fullName>
        <ecNumber evidence="6">1.6.5.-</ecNumber>
    </recommendedName>
    <alternativeName>
        <fullName evidence="6">Azo-dye reductase</fullName>
    </alternativeName>
    <alternativeName>
        <fullName evidence="6">FMN-dependent NADH-azo compound oxidoreductase</fullName>
    </alternativeName>
    <alternativeName>
        <fullName evidence="6">FMN-dependent NADH-azoreductase</fullName>
        <ecNumber evidence="6">1.7.1.17</ecNumber>
    </alternativeName>
</protein>
<dbReference type="Proteomes" id="UP000199138">
    <property type="component" value="Unassembled WGS sequence"/>
</dbReference>
<dbReference type="EC" id="1.6.5.-" evidence="6"/>
<dbReference type="Pfam" id="PF02525">
    <property type="entry name" value="Flavodoxin_2"/>
    <property type="match status" value="1"/>
</dbReference>
<dbReference type="OrthoDB" id="9805013at2"/>
<dbReference type="InterPro" id="IPR050104">
    <property type="entry name" value="FMN-dep_NADH:Q_OxRdtase_AzoR1"/>
</dbReference>
<dbReference type="RefSeq" id="WP_093023219.1">
    <property type="nucleotide sequence ID" value="NZ_FPBK01000001.1"/>
</dbReference>
<dbReference type="SUPFAM" id="SSF52218">
    <property type="entry name" value="Flavoproteins"/>
    <property type="match status" value="1"/>
</dbReference>
<keyword evidence="1 6" id="KW-0285">Flavoprotein</keyword>
<comment type="catalytic activity">
    <reaction evidence="5">
        <text>N,N-dimethyl-1,4-phenylenediamine + anthranilate + 2 NAD(+) = 2-(4-dimethylaminophenyl)diazenylbenzoate + 2 NADH + 2 H(+)</text>
        <dbReference type="Rhea" id="RHEA:55872"/>
        <dbReference type="ChEBI" id="CHEBI:15378"/>
        <dbReference type="ChEBI" id="CHEBI:15783"/>
        <dbReference type="ChEBI" id="CHEBI:16567"/>
        <dbReference type="ChEBI" id="CHEBI:57540"/>
        <dbReference type="ChEBI" id="CHEBI:57945"/>
        <dbReference type="ChEBI" id="CHEBI:71579"/>
        <dbReference type="EC" id="1.7.1.17"/>
    </reaction>
    <physiologicalReaction direction="right-to-left" evidence="5">
        <dbReference type="Rhea" id="RHEA:55874"/>
    </physiologicalReaction>
</comment>
<evidence type="ECO:0000259" key="7">
    <source>
        <dbReference type="Pfam" id="PF02525"/>
    </source>
</evidence>
<dbReference type="GO" id="GO:0009055">
    <property type="term" value="F:electron transfer activity"/>
    <property type="evidence" value="ECO:0007669"/>
    <property type="project" value="UniProtKB-UniRule"/>
</dbReference>
<dbReference type="InterPro" id="IPR029039">
    <property type="entry name" value="Flavoprotein-like_sf"/>
</dbReference>